<evidence type="ECO:0000313" key="8">
    <source>
        <dbReference type="WBParaSite" id="SBAD_0000313101-mRNA-1"/>
    </source>
</evidence>
<evidence type="ECO:0000256" key="2">
    <source>
        <dbReference type="SAM" id="Coils"/>
    </source>
</evidence>
<sequence>MAPRSGALRNMSSDATGQRQPSKWRKRKISDSDDSSVQFQVKRDRINAPLKQKNRKQDVIEDLIEDEATLFSLIKNGRAALQVKFHFFHVLALQEAVFFCFFQQIADDWIKKYEHDRLAATAELAQLFVSASGCKGQVARNLVHAADYTRLIRQMTEDFDEESGDYPLISSGAQWKRFRQNFSDFVQVLIKQCQYNIIYDQYLMDHVLSFLTGLSDSQVRAFRHTSTLAAVKVITALVSVAAKLKQSLDTLKRQFDAERLKSKRVAERLESLTSKRQQCTENNEEVMNMVTYMFRSVFIHRYRHFPRLLTEANARSLFNCVFAMHRGLATAAGEFLVAYSFSLDYTSLLDLDQRDMETELALASLLNGLVHFAMDNELSENAAYLVDALFDSTNLLKEWQAMTNLLLNDKCDANGSLSEAQEAKLIEVMVCSVKQAATGDCPVGRTPSRRYIASPVAILNLLQIALYFDLEVYSAIRFDKHLDSLLKCIDDIFDKHTDKELLVTCSKVYEYLCAESRSIQGRCVTERSKMIDTVVVKFRQNVLRFTDELEDFDEDDLAAIITSLKKIEALYLCCDLSKYNLLDCLLPFVSSAEGASRAPHPDAVSISIRCCYQNLLWELHAAEDAQPSEAFLCITDLLLVFGMAVHDFLSDMMPAIHIAINDLQDLLEEFVRRTAFACDAQEQRHDTDDEQALERLHINRKILAGLCKLIICGVFSYDSAAFVLQHYAAFYNNYGDIMKAILARYREYSKKSCSRAMLMALRTSFTEVQDSMTSNHIDKSSEKFVNLRELAKRLALSLGPDAIRSREIVANIHKEGIDFALGIGQPMILAEPPRLPRNLVFFDVLTEFTHKLVKQDKRTLLSYLEKHTSLLDITDTQEWQPFFSYRNSLIHGEDLSVITRVTAQISDTVSQNMQSPMPQDSFANLIPKLTSTTVREGAQLPPTPLSEEQPEEESETTGQLFET</sequence>
<feature type="region of interest" description="Disordered" evidence="3">
    <location>
        <begin position="936"/>
        <end position="963"/>
    </location>
</feature>
<dbReference type="AlphaFoldDB" id="A0A183IH92"/>
<dbReference type="Pfam" id="PF08514">
    <property type="entry name" value="STAG"/>
    <property type="match status" value="1"/>
</dbReference>
<dbReference type="GO" id="GO:0000785">
    <property type="term" value="C:chromatin"/>
    <property type="evidence" value="ECO:0007669"/>
    <property type="project" value="TreeGrafter"/>
</dbReference>
<accession>A0A183IH92</accession>
<protein>
    <submittedName>
        <fullName evidence="8">STAG domain-containing protein</fullName>
    </submittedName>
</protein>
<feature type="domain" description="STAG" evidence="4">
    <location>
        <begin position="165"/>
        <end position="274"/>
    </location>
</feature>
<reference evidence="8" key="1">
    <citation type="submission" date="2016-06" db="UniProtKB">
        <authorList>
            <consortium name="WormBaseParasite"/>
        </authorList>
    </citation>
    <scope>IDENTIFICATION</scope>
</reference>
<gene>
    <name evidence="6" type="ORF">SBAD_LOCUS2987</name>
</gene>
<dbReference type="InterPro" id="IPR013721">
    <property type="entry name" value="STAG"/>
</dbReference>
<organism evidence="8">
    <name type="scientific">Soboliphyme baturini</name>
    <dbReference type="NCBI Taxonomy" id="241478"/>
    <lineage>
        <taxon>Eukaryota</taxon>
        <taxon>Metazoa</taxon>
        <taxon>Ecdysozoa</taxon>
        <taxon>Nematoda</taxon>
        <taxon>Enoplea</taxon>
        <taxon>Dorylaimia</taxon>
        <taxon>Dioctophymatida</taxon>
        <taxon>Dioctophymatoidea</taxon>
        <taxon>Soboliphymatidae</taxon>
        <taxon>Soboliphyme</taxon>
    </lineage>
</organism>
<dbReference type="Pfam" id="PF24571">
    <property type="entry name" value="HEAT_SCC3-SA"/>
    <property type="match status" value="1"/>
</dbReference>
<dbReference type="OrthoDB" id="498590at2759"/>
<feature type="domain" description="Cohesin subunit SCC3/SA HEAT-repeats" evidence="5">
    <location>
        <begin position="449"/>
        <end position="617"/>
    </location>
</feature>
<keyword evidence="7" id="KW-1185">Reference proteome</keyword>
<feature type="coiled-coil region" evidence="2">
    <location>
        <begin position="241"/>
        <end position="289"/>
    </location>
</feature>
<comment type="similarity">
    <text evidence="1">Belongs to the SCC3 family.</text>
</comment>
<dbReference type="GO" id="GO:0003682">
    <property type="term" value="F:chromatin binding"/>
    <property type="evidence" value="ECO:0007669"/>
    <property type="project" value="TreeGrafter"/>
</dbReference>
<reference evidence="6 7" key="2">
    <citation type="submission" date="2018-11" db="EMBL/GenBank/DDBJ databases">
        <authorList>
            <consortium name="Pathogen Informatics"/>
        </authorList>
    </citation>
    <scope>NUCLEOTIDE SEQUENCE [LARGE SCALE GENOMIC DNA]</scope>
</reference>
<dbReference type="PANTHER" id="PTHR11199">
    <property type="entry name" value="STROMAL ANTIGEN"/>
    <property type="match status" value="1"/>
</dbReference>
<dbReference type="InterPro" id="IPR039662">
    <property type="entry name" value="Cohesin_Scc3/SA"/>
</dbReference>
<dbReference type="Proteomes" id="UP000270296">
    <property type="component" value="Unassembled WGS sequence"/>
</dbReference>
<feature type="compositionally biased region" description="Polar residues" evidence="3">
    <location>
        <begin position="10"/>
        <end position="21"/>
    </location>
</feature>
<dbReference type="EMBL" id="UZAM01007509">
    <property type="protein sequence ID" value="VDO99604.1"/>
    <property type="molecule type" value="Genomic_DNA"/>
</dbReference>
<evidence type="ECO:0000256" key="3">
    <source>
        <dbReference type="SAM" id="MobiDB-lite"/>
    </source>
</evidence>
<dbReference type="WBParaSite" id="SBAD_0000313101-mRNA-1">
    <property type="protein sequence ID" value="SBAD_0000313101-mRNA-1"/>
    <property type="gene ID" value="SBAD_0000313101"/>
</dbReference>
<dbReference type="GO" id="GO:0005634">
    <property type="term" value="C:nucleus"/>
    <property type="evidence" value="ECO:0007669"/>
    <property type="project" value="TreeGrafter"/>
</dbReference>
<dbReference type="GO" id="GO:0008278">
    <property type="term" value="C:cohesin complex"/>
    <property type="evidence" value="ECO:0007669"/>
    <property type="project" value="TreeGrafter"/>
</dbReference>
<evidence type="ECO:0000259" key="4">
    <source>
        <dbReference type="Pfam" id="PF08514"/>
    </source>
</evidence>
<proteinExistence type="inferred from homology"/>
<evidence type="ECO:0000259" key="5">
    <source>
        <dbReference type="Pfam" id="PF24571"/>
    </source>
</evidence>
<evidence type="ECO:0000313" key="7">
    <source>
        <dbReference type="Proteomes" id="UP000270296"/>
    </source>
</evidence>
<keyword evidence="2" id="KW-0175">Coiled coil</keyword>
<evidence type="ECO:0000313" key="6">
    <source>
        <dbReference type="EMBL" id="VDO99604.1"/>
    </source>
</evidence>
<dbReference type="InterPro" id="IPR056396">
    <property type="entry name" value="HEAT_SCC3-SA"/>
</dbReference>
<dbReference type="GO" id="GO:0007062">
    <property type="term" value="P:sister chromatid cohesion"/>
    <property type="evidence" value="ECO:0007669"/>
    <property type="project" value="TreeGrafter"/>
</dbReference>
<dbReference type="PANTHER" id="PTHR11199:SF0">
    <property type="entry name" value="LD34181P-RELATED"/>
    <property type="match status" value="1"/>
</dbReference>
<feature type="region of interest" description="Disordered" evidence="3">
    <location>
        <begin position="1"/>
        <end position="37"/>
    </location>
</feature>
<name>A0A183IH92_9BILA</name>
<evidence type="ECO:0000256" key="1">
    <source>
        <dbReference type="ARBA" id="ARBA00005486"/>
    </source>
</evidence>